<dbReference type="Gramene" id="ERN10901">
    <property type="protein sequence ID" value="ERN10901"/>
    <property type="gene ID" value="AMTR_s00164p00022500"/>
</dbReference>
<dbReference type="Proteomes" id="UP000017836">
    <property type="component" value="Unassembled WGS sequence"/>
</dbReference>
<protein>
    <recommendedName>
        <fullName evidence="9">Aminotransferase class V domain-containing protein</fullName>
    </recommendedName>
</protein>
<comment type="cofactor">
    <cofactor evidence="1">
        <name>pyridoxal 5'-phosphate</name>
        <dbReference type="ChEBI" id="CHEBI:597326"/>
    </cofactor>
</comment>
<reference evidence="8" key="1">
    <citation type="journal article" date="2013" name="Science">
        <title>The Amborella genome and the evolution of flowering plants.</title>
        <authorList>
            <consortium name="Amborella Genome Project"/>
        </authorList>
    </citation>
    <scope>NUCLEOTIDE SEQUENCE [LARGE SCALE GENOMIC DNA]</scope>
</reference>
<evidence type="ECO:0000256" key="3">
    <source>
        <dbReference type="ARBA" id="ARBA00022605"/>
    </source>
</evidence>
<comment type="pathway">
    <text evidence="6">Amino-acid biosynthesis.</text>
</comment>
<dbReference type="HOGENOM" id="CLU_2064674_0_0_1"/>
<proteinExistence type="predicted"/>
<evidence type="ECO:0000256" key="6">
    <source>
        <dbReference type="ARBA" id="ARBA00029440"/>
    </source>
</evidence>
<dbReference type="STRING" id="13333.W1PT61"/>
<dbReference type="InterPro" id="IPR022278">
    <property type="entry name" value="Pser_aminoTfrase"/>
</dbReference>
<dbReference type="GO" id="GO:0006564">
    <property type="term" value="P:L-serine biosynthetic process"/>
    <property type="evidence" value="ECO:0007669"/>
    <property type="project" value="InterPro"/>
</dbReference>
<organism evidence="7 8">
    <name type="scientific">Amborella trichopoda</name>
    <dbReference type="NCBI Taxonomy" id="13333"/>
    <lineage>
        <taxon>Eukaryota</taxon>
        <taxon>Viridiplantae</taxon>
        <taxon>Streptophyta</taxon>
        <taxon>Embryophyta</taxon>
        <taxon>Tracheophyta</taxon>
        <taxon>Spermatophyta</taxon>
        <taxon>Magnoliopsida</taxon>
        <taxon>Amborellales</taxon>
        <taxon>Amborellaceae</taxon>
        <taxon>Amborella</taxon>
    </lineage>
</organism>
<gene>
    <name evidence="7" type="ORF">AMTR_s00164p00022500</name>
</gene>
<dbReference type="SUPFAM" id="SSF53383">
    <property type="entry name" value="PLP-dependent transferases"/>
    <property type="match status" value="1"/>
</dbReference>
<dbReference type="eggNOG" id="KOG2790">
    <property type="taxonomic scope" value="Eukaryota"/>
</dbReference>
<dbReference type="PANTHER" id="PTHR43247">
    <property type="entry name" value="PHOSPHOSERINE AMINOTRANSFERASE"/>
    <property type="match status" value="1"/>
</dbReference>
<dbReference type="GO" id="GO:0004648">
    <property type="term" value="F:O-phospho-L-serine:2-oxoglutarate aminotransferase activity"/>
    <property type="evidence" value="ECO:0007669"/>
    <property type="project" value="InterPro"/>
</dbReference>
<evidence type="ECO:0008006" key="9">
    <source>
        <dbReference type="Google" id="ProtNLM"/>
    </source>
</evidence>
<accession>W1PT61</accession>
<dbReference type="Gene3D" id="3.90.1150.10">
    <property type="entry name" value="Aspartate Aminotransferase, domain 1"/>
    <property type="match status" value="1"/>
</dbReference>
<evidence type="ECO:0000313" key="7">
    <source>
        <dbReference type="EMBL" id="ERN10901.1"/>
    </source>
</evidence>
<evidence type="ECO:0000256" key="4">
    <source>
        <dbReference type="ARBA" id="ARBA00022679"/>
    </source>
</evidence>
<keyword evidence="8" id="KW-1185">Reference proteome</keyword>
<keyword evidence="2" id="KW-0032">Aminotransferase</keyword>
<dbReference type="InterPro" id="IPR015424">
    <property type="entry name" value="PyrdxlP-dep_Trfase"/>
</dbReference>
<evidence type="ECO:0000256" key="2">
    <source>
        <dbReference type="ARBA" id="ARBA00022576"/>
    </source>
</evidence>
<evidence type="ECO:0000313" key="8">
    <source>
        <dbReference type="Proteomes" id="UP000017836"/>
    </source>
</evidence>
<evidence type="ECO:0000256" key="5">
    <source>
        <dbReference type="ARBA" id="ARBA00022898"/>
    </source>
</evidence>
<keyword evidence="4" id="KW-0808">Transferase</keyword>
<evidence type="ECO:0000256" key="1">
    <source>
        <dbReference type="ARBA" id="ARBA00001933"/>
    </source>
</evidence>
<dbReference type="AlphaFoldDB" id="W1PT61"/>
<keyword evidence="5" id="KW-0663">Pyridoxal phosphate</keyword>
<dbReference type="EMBL" id="KI392764">
    <property type="protein sequence ID" value="ERN10901.1"/>
    <property type="molecule type" value="Genomic_DNA"/>
</dbReference>
<keyword evidence="3" id="KW-0028">Amino-acid biosynthesis</keyword>
<name>W1PT61_AMBTC</name>
<sequence>MNVSITLEKSELEEGFIKQGASEGMVSLKGHKSVGGVRASICNAMPLAGVQKLVAFMKEFKAKHASSDYFNYNYSLSDLTFILVDVAMPLAGVEKFVVLTKEFKAKHAVSDYLNYIVYV</sequence>
<dbReference type="PANTHER" id="PTHR43247:SF1">
    <property type="entry name" value="PHOSPHOSERINE AMINOTRANSFERASE"/>
    <property type="match status" value="1"/>
</dbReference>
<dbReference type="InterPro" id="IPR015422">
    <property type="entry name" value="PyrdxlP-dep_Trfase_small"/>
</dbReference>